<name>A0A1E1M1R5_RHYSE</name>
<feature type="domain" description="DUF8035" evidence="3">
    <location>
        <begin position="333"/>
        <end position="388"/>
    </location>
</feature>
<gene>
    <name evidence="4" type="ORF">RSE6_03021</name>
</gene>
<accession>A0A1E1M1R5</accession>
<dbReference type="InterPro" id="IPR058348">
    <property type="entry name" value="DUF8035"/>
</dbReference>
<dbReference type="AlphaFoldDB" id="A0A1E1M1R5"/>
<evidence type="ECO:0000256" key="2">
    <source>
        <dbReference type="SAM" id="MobiDB-lite"/>
    </source>
</evidence>
<feature type="coiled-coil region" evidence="1">
    <location>
        <begin position="146"/>
        <end position="310"/>
    </location>
</feature>
<evidence type="ECO:0000256" key="1">
    <source>
        <dbReference type="SAM" id="Coils"/>
    </source>
</evidence>
<evidence type="ECO:0000259" key="3">
    <source>
        <dbReference type="Pfam" id="PF26118"/>
    </source>
</evidence>
<dbReference type="Proteomes" id="UP000177625">
    <property type="component" value="Unassembled WGS sequence"/>
</dbReference>
<feature type="region of interest" description="Disordered" evidence="2">
    <location>
        <begin position="101"/>
        <end position="122"/>
    </location>
</feature>
<evidence type="ECO:0000313" key="4">
    <source>
        <dbReference type="EMBL" id="CZT43042.1"/>
    </source>
</evidence>
<feature type="region of interest" description="Disordered" evidence="2">
    <location>
        <begin position="57"/>
        <end position="80"/>
    </location>
</feature>
<keyword evidence="1" id="KW-0175">Coiled coil</keyword>
<feature type="compositionally biased region" description="Basic residues" evidence="2">
    <location>
        <begin position="59"/>
        <end position="69"/>
    </location>
</feature>
<protein>
    <recommendedName>
        <fullName evidence="3">DUF8035 domain-containing protein</fullName>
    </recommendedName>
</protein>
<organism evidence="4 5">
    <name type="scientific">Rhynchosporium secalis</name>
    <name type="common">Barley scald fungus</name>
    <dbReference type="NCBI Taxonomy" id="38038"/>
    <lineage>
        <taxon>Eukaryota</taxon>
        <taxon>Fungi</taxon>
        <taxon>Dikarya</taxon>
        <taxon>Ascomycota</taxon>
        <taxon>Pezizomycotina</taxon>
        <taxon>Leotiomycetes</taxon>
        <taxon>Helotiales</taxon>
        <taxon>Ploettnerulaceae</taxon>
        <taxon>Rhynchosporium</taxon>
    </lineage>
</organism>
<keyword evidence="5" id="KW-1185">Reference proteome</keyword>
<dbReference type="Pfam" id="PF26118">
    <property type="entry name" value="DUF8035"/>
    <property type="match status" value="1"/>
</dbReference>
<proteinExistence type="predicted"/>
<feature type="region of interest" description="Disordered" evidence="2">
    <location>
        <begin position="1"/>
        <end position="32"/>
    </location>
</feature>
<sequence length="440" mass="53003">MSGGGYYEEEDDLDIRIRRGRGSPRPVVFPERRYRPAPRPYYEHGSSYLIPALTSGALHRSRSTGHRRPISPPSPAPQAPIIINNRIYNDYEDDDYMLSAPQRVRSRSRSRPNSFAQDPRDKYELERTRRELESYRATHNRDEYEIDRSRRELEAYRQAKDQQEKDKVRRELEAYRAVHTRDEYEMEKARRELEMFKIERERQKDEERMKKQIAATKEDYELEKTKKELKEFKAAKEREAEEKRVKKELELQRLREEKKADEEKKRAKKEAEAAIEKYKIEEAEKAAKAKKEKAEREEEYQKRLQEDLRKSGMDERQIAVVLKKDKGIDLNRPTYTRMSRRHLSIETLNRYRIDYEFDQDADYILIKRWVPEYEQDFLWSHTREIRERRQPVLLSIEGKKPHHHHHHGETEFELVRKKSHSHSRKPSPSPLLTFLAGGKR</sequence>
<feature type="region of interest" description="Disordered" evidence="2">
    <location>
        <begin position="399"/>
        <end position="440"/>
    </location>
</feature>
<reference evidence="5" key="1">
    <citation type="submission" date="2016-03" db="EMBL/GenBank/DDBJ databases">
        <authorList>
            <person name="Guldener U."/>
        </authorList>
    </citation>
    <scope>NUCLEOTIDE SEQUENCE [LARGE SCALE GENOMIC DNA]</scope>
</reference>
<evidence type="ECO:0000313" key="5">
    <source>
        <dbReference type="Proteomes" id="UP000177625"/>
    </source>
</evidence>
<dbReference type="EMBL" id="FJVC01000115">
    <property type="protein sequence ID" value="CZT43042.1"/>
    <property type="molecule type" value="Genomic_DNA"/>
</dbReference>